<dbReference type="EMBL" id="HG938356">
    <property type="protein sequence ID" value="CDN57608.1"/>
    <property type="molecule type" value="Genomic_DNA"/>
</dbReference>
<proteinExistence type="predicted"/>
<dbReference type="AlphaFoldDB" id="A0A068TGV6"/>
<protein>
    <submittedName>
        <fullName evidence="1">Uncharacterized protein</fullName>
    </submittedName>
</protein>
<evidence type="ECO:0000313" key="2">
    <source>
        <dbReference type="Proteomes" id="UP000028186"/>
    </source>
</evidence>
<dbReference type="RefSeq" id="WP_040124775.1">
    <property type="nucleotide sequence ID" value="NZ_HG938356.1"/>
</dbReference>
<sequence>MAEAVDEIVRIFALTRVIKGKPAMFSHVATIAPPADMVGPEKQRFLTVRNALVRQTGYGYTAKTPH</sequence>
<dbReference type="KEGG" id="ngl:RG1141_PA07760"/>
<reference evidence="2" key="1">
    <citation type="journal article" date="2014" name="BMC Genomics">
        <title>Genome sequencing of two Neorhizobium galegae strains reveals a noeT gene responsible for the unusual acetylation of the nodulation factors.</title>
        <authorList>
            <person name="Osterman J."/>
            <person name="Marsh J."/>
            <person name="Laine P.K."/>
            <person name="Zeng Z."/>
            <person name="Alatalo E."/>
            <person name="Sullivan J.T."/>
            <person name="Young J.P."/>
            <person name="Thomas-Oates J."/>
            <person name="Paulin L."/>
            <person name="Lindstrom K."/>
        </authorList>
    </citation>
    <scope>NUCLEOTIDE SEQUENCE [LARGE SCALE GENOMIC DNA]</scope>
    <source>
        <strain evidence="2">HAMBI 1141</strain>
        <plasmid evidence="2">II</plasmid>
    </source>
</reference>
<dbReference type="Proteomes" id="UP000028186">
    <property type="component" value="Plasmid pHAMBI1141a"/>
</dbReference>
<accession>A0A068TGV6</accession>
<organism evidence="1 2">
    <name type="scientific">Neorhizobium galegae bv. officinalis bv. officinalis str. HAMBI 1141</name>
    <dbReference type="NCBI Taxonomy" id="1028801"/>
    <lineage>
        <taxon>Bacteria</taxon>
        <taxon>Pseudomonadati</taxon>
        <taxon>Pseudomonadota</taxon>
        <taxon>Alphaproteobacteria</taxon>
        <taxon>Hyphomicrobiales</taxon>
        <taxon>Rhizobiaceae</taxon>
        <taxon>Rhizobium/Agrobacterium group</taxon>
        <taxon>Neorhizobium</taxon>
    </lineage>
</organism>
<geneLocation type="plasmid" evidence="2">
    <name>II</name>
</geneLocation>
<dbReference type="HOGENOM" id="CLU_2826699_0_0_5"/>
<gene>
    <name evidence="1" type="ORF">RG1141_PA07760</name>
</gene>
<dbReference type="PATRIC" id="fig|1028801.3.peg.5380"/>
<evidence type="ECO:0000313" key="1">
    <source>
        <dbReference type="EMBL" id="CDN57608.1"/>
    </source>
</evidence>
<name>A0A068TGV6_NEOGA</name>
<keyword evidence="1" id="KW-0614">Plasmid</keyword>